<dbReference type="RefSeq" id="WP_021010342.1">
    <property type="nucleotide sequence ID" value="NZ_ASHR01000021.1"/>
</dbReference>
<evidence type="ECO:0000313" key="2">
    <source>
        <dbReference type="EMBL" id="ERG64453.1"/>
    </source>
</evidence>
<dbReference type="AlphaFoldDB" id="U1LBG4"/>
<reference evidence="2 3" key="1">
    <citation type="journal article" date="2013" name="Genome Announc.">
        <title>First draft genome sequence from a member of the genus agrococcus, isolated from modern microbialites.</title>
        <authorList>
            <person name="White R.A.III."/>
            <person name="Grassa C.J."/>
            <person name="Suttle C.A."/>
        </authorList>
    </citation>
    <scope>NUCLEOTIDE SEQUENCE [LARGE SCALE GENOMIC DNA]</scope>
    <source>
        <strain evidence="2 3">RW1</strain>
    </source>
</reference>
<dbReference type="SUPFAM" id="SSF51735">
    <property type="entry name" value="NAD(P)-binding Rossmann-fold domains"/>
    <property type="match status" value="1"/>
</dbReference>
<dbReference type="EMBL" id="ASHR01000021">
    <property type="protein sequence ID" value="ERG64453.1"/>
    <property type="molecule type" value="Genomic_DNA"/>
</dbReference>
<dbReference type="InterPro" id="IPR016040">
    <property type="entry name" value="NAD(P)-bd_dom"/>
</dbReference>
<dbReference type="PANTHER" id="PTHR43355">
    <property type="entry name" value="FLAVIN REDUCTASE (NADPH)"/>
    <property type="match status" value="1"/>
</dbReference>
<dbReference type="Proteomes" id="UP000016462">
    <property type="component" value="Unassembled WGS sequence"/>
</dbReference>
<gene>
    <name evidence="2" type="ORF">L332_08320</name>
</gene>
<proteinExistence type="predicted"/>
<accession>U1LBG4</accession>
<dbReference type="Pfam" id="PF13460">
    <property type="entry name" value="NAD_binding_10"/>
    <property type="match status" value="1"/>
</dbReference>
<sequence length="213" mass="22312">MAKITVLGATGFAGGWIAKEAASRGHELTLVSRSTPSEAPEGARVIRGSVLDGDVLAQALDGAEVVVGALSPRGDMEGKVADAYADVATRVAETGARFLIVGGFGSLKDADGERIVNTDAFAPEYKPEALELFSAYERVSAMDGVDWTYISPAGTFGSFVPDQSRRGEYRTGGEDAFFDADGGSVISGPDFALAVVDEIEAGAHRREHISFAY</sequence>
<evidence type="ECO:0000259" key="1">
    <source>
        <dbReference type="Pfam" id="PF13460"/>
    </source>
</evidence>
<keyword evidence="3" id="KW-1185">Reference proteome</keyword>
<dbReference type="GO" id="GO:0016646">
    <property type="term" value="F:oxidoreductase activity, acting on the CH-NH group of donors, NAD or NADP as acceptor"/>
    <property type="evidence" value="ECO:0007669"/>
    <property type="project" value="TreeGrafter"/>
</dbReference>
<feature type="domain" description="NAD(P)-binding" evidence="1">
    <location>
        <begin position="8"/>
        <end position="197"/>
    </location>
</feature>
<dbReference type="OrthoDB" id="3191258at2"/>
<dbReference type="PANTHER" id="PTHR43355:SF2">
    <property type="entry name" value="FLAVIN REDUCTASE (NADPH)"/>
    <property type="match status" value="1"/>
</dbReference>
<evidence type="ECO:0000313" key="3">
    <source>
        <dbReference type="Proteomes" id="UP000016462"/>
    </source>
</evidence>
<dbReference type="Gene3D" id="3.40.50.720">
    <property type="entry name" value="NAD(P)-binding Rossmann-like Domain"/>
    <property type="match status" value="1"/>
</dbReference>
<comment type="caution">
    <text evidence="2">The sequence shown here is derived from an EMBL/GenBank/DDBJ whole genome shotgun (WGS) entry which is preliminary data.</text>
</comment>
<organism evidence="2 3">
    <name type="scientific">Agrococcus pavilionensis RW1</name>
    <dbReference type="NCBI Taxonomy" id="1330458"/>
    <lineage>
        <taxon>Bacteria</taxon>
        <taxon>Bacillati</taxon>
        <taxon>Actinomycetota</taxon>
        <taxon>Actinomycetes</taxon>
        <taxon>Micrococcales</taxon>
        <taxon>Microbacteriaceae</taxon>
        <taxon>Agrococcus</taxon>
    </lineage>
</organism>
<dbReference type="InterPro" id="IPR036291">
    <property type="entry name" value="NAD(P)-bd_dom_sf"/>
</dbReference>
<name>U1LBG4_9MICO</name>
<dbReference type="InterPro" id="IPR051606">
    <property type="entry name" value="Polyketide_Oxido-like"/>
</dbReference>
<protein>
    <recommendedName>
        <fullName evidence="1">NAD(P)-binding domain-containing protein</fullName>
    </recommendedName>
</protein>